<evidence type="ECO:0000313" key="2">
    <source>
        <dbReference type="Proteomes" id="UP000789396"/>
    </source>
</evidence>
<name>A0A9N8WLX2_9GLOM</name>
<evidence type="ECO:0000313" key="1">
    <source>
        <dbReference type="EMBL" id="CAG8491091.1"/>
    </source>
</evidence>
<dbReference type="OrthoDB" id="2440775at2759"/>
<comment type="caution">
    <text evidence="1">The sequence shown here is derived from an EMBL/GenBank/DDBJ whole genome shotgun (WGS) entry which is preliminary data.</text>
</comment>
<sequence length="171" mass="19718">MSEHTQELAKKMCNHCYCNKTIDNFYYASGDNNTYKDNDTYNQYAEKKKSKWQENLASSRITPTSSDNFSSAIFNNSATIAPKVSNITTANFGNNILNDFNTIIPNDSSNSIYNKSEHNVQSYNNLEVLMYDLDEMHKIITKKFKETEKFDNPVNFALEVKLSHDLFSEFL</sequence>
<protein>
    <submittedName>
        <fullName evidence="1">14252_t:CDS:1</fullName>
    </submittedName>
</protein>
<keyword evidence="2" id="KW-1185">Reference proteome</keyword>
<organism evidence="1 2">
    <name type="scientific">Racocetra fulgida</name>
    <dbReference type="NCBI Taxonomy" id="60492"/>
    <lineage>
        <taxon>Eukaryota</taxon>
        <taxon>Fungi</taxon>
        <taxon>Fungi incertae sedis</taxon>
        <taxon>Mucoromycota</taxon>
        <taxon>Glomeromycotina</taxon>
        <taxon>Glomeromycetes</taxon>
        <taxon>Diversisporales</taxon>
        <taxon>Gigasporaceae</taxon>
        <taxon>Racocetra</taxon>
    </lineage>
</organism>
<dbReference type="AlphaFoldDB" id="A0A9N8WLX2"/>
<gene>
    <name evidence="1" type="ORF">RFULGI_LOCUS1987</name>
</gene>
<proteinExistence type="predicted"/>
<dbReference type="EMBL" id="CAJVPZ010001377">
    <property type="protein sequence ID" value="CAG8491091.1"/>
    <property type="molecule type" value="Genomic_DNA"/>
</dbReference>
<dbReference type="Proteomes" id="UP000789396">
    <property type="component" value="Unassembled WGS sequence"/>
</dbReference>
<reference evidence="1" key="1">
    <citation type="submission" date="2021-06" db="EMBL/GenBank/DDBJ databases">
        <authorList>
            <person name="Kallberg Y."/>
            <person name="Tangrot J."/>
            <person name="Rosling A."/>
        </authorList>
    </citation>
    <scope>NUCLEOTIDE SEQUENCE</scope>
    <source>
        <strain evidence="1">IN212</strain>
    </source>
</reference>
<accession>A0A9N8WLX2</accession>